<gene>
    <name evidence="2" type="ORF">SAMN05660706_103118</name>
</gene>
<keyword evidence="3" id="KW-1185">Reference proteome</keyword>
<organism evidence="2 3">
    <name type="scientific">Desulfoscipio geothermicus DSM 3669</name>
    <dbReference type="NCBI Taxonomy" id="1121426"/>
    <lineage>
        <taxon>Bacteria</taxon>
        <taxon>Bacillati</taxon>
        <taxon>Bacillota</taxon>
        <taxon>Clostridia</taxon>
        <taxon>Eubacteriales</taxon>
        <taxon>Desulfallaceae</taxon>
        <taxon>Desulfoscipio</taxon>
    </lineage>
</organism>
<keyword evidence="1" id="KW-0479">Metal-binding</keyword>
<accession>A0A1I6CZK8</accession>
<dbReference type="Proteomes" id="UP000199584">
    <property type="component" value="Unassembled WGS sequence"/>
</dbReference>
<dbReference type="SUPFAM" id="SSF51556">
    <property type="entry name" value="Metallo-dependent hydrolases"/>
    <property type="match status" value="1"/>
</dbReference>
<dbReference type="PANTHER" id="PTHR42658:SF1">
    <property type="entry name" value="HYDROLASE TATD"/>
    <property type="match status" value="1"/>
</dbReference>
<dbReference type="STRING" id="39060.SAMN05660706_103118"/>
<protein>
    <recommendedName>
        <fullName evidence="4">TatD DNase family protein</fullName>
    </recommendedName>
</protein>
<reference evidence="3" key="1">
    <citation type="submission" date="2016-10" db="EMBL/GenBank/DDBJ databases">
        <authorList>
            <person name="Varghese N."/>
            <person name="Submissions S."/>
        </authorList>
    </citation>
    <scope>NUCLEOTIDE SEQUENCE [LARGE SCALE GENOMIC DNA]</scope>
    <source>
        <strain evidence="3">DSM 3669</strain>
    </source>
</reference>
<dbReference type="PANTHER" id="PTHR42658">
    <property type="entry name" value="HYDROLASE TATD"/>
    <property type="match status" value="1"/>
</dbReference>
<comment type="similarity">
    <text evidence="1">Belongs to the metallo-dependent hydrolases superfamily.</text>
</comment>
<dbReference type="GO" id="GO:0016788">
    <property type="term" value="F:hydrolase activity, acting on ester bonds"/>
    <property type="evidence" value="ECO:0007669"/>
    <property type="project" value="UniProtKB-UniRule"/>
</dbReference>
<dbReference type="EMBL" id="FOYM01000003">
    <property type="protein sequence ID" value="SFQ98532.1"/>
    <property type="molecule type" value="Genomic_DNA"/>
</dbReference>
<dbReference type="Gene3D" id="3.20.20.140">
    <property type="entry name" value="Metal-dependent hydrolases"/>
    <property type="match status" value="1"/>
</dbReference>
<dbReference type="InterPro" id="IPR012022">
    <property type="entry name" value="UCP005295"/>
</dbReference>
<keyword evidence="1" id="KW-0378">Hydrolase</keyword>
<proteinExistence type="inferred from homology"/>
<dbReference type="GO" id="GO:0046872">
    <property type="term" value="F:metal ion binding"/>
    <property type="evidence" value="ECO:0007669"/>
    <property type="project" value="UniProtKB-KW"/>
</dbReference>
<dbReference type="Pfam" id="PF01026">
    <property type="entry name" value="TatD_DNase"/>
    <property type="match status" value="1"/>
</dbReference>
<sequence>MSMNGFIESHTHASMVPYDGFKSMAAKGINKAVSCAIVISARHAESYFDHFRMISGFYRQVAATCGVELFSAVGIHPVGIPDDWTRVIDRLPEFLRDDTVVAIGEVGMNHASPLEKDVLRAQLEVAVNHNVPVIIHTPKENRPHIVDITLNIAVQAGIEPGLLVIDHANLDIIKQINDFGAIPGITVREQNMTPEVLVENLDLFKNGMLNSDYSNIMPNDPVGLIKAVEYMQSRQIDLNIIQEMAGGKAARVYRLPAGVD</sequence>
<dbReference type="AlphaFoldDB" id="A0A1I6CZK8"/>
<dbReference type="InterPro" id="IPR001130">
    <property type="entry name" value="TatD-like"/>
</dbReference>
<evidence type="ECO:0000313" key="3">
    <source>
        <dbReference type="Proteomes" id="UP000199584"/>
    </source>
</evidence>
<evidence type="ECO:0000313" key="2">
    <source>
        <dbReference type="EMBL" id="SFQ98532.1"/>
    </source>
</evidence>
<evidence type="ECO:0000256" key="1">
    <source>
        <dbReference type="PIRNR" id="PIRNR005295"/>
    </source>
</evidence>
<dbReference type="PIRSF" id="PIRSF005295">
    <property type="entry name" value="UCP005295_TatD"/>
    <property type="match status" value="1"/>
</dbReference>
<dbReference type="RefSeq" id="WP_245779620.1">
    <property type="nucleotide sequence ID" value="NZ_FOYM01000003.1"/>
</dbReference>
<evidence type="ECO:0008006" key="4">
    <source>
        <dbReference type="Google" id="ProtNLM"/>
    </source>
</evidence>
<dbReference type="InterPro" id="IPR032466">
    <property type="entry name" value="Metal_Hydrolase"/>
</dbReference>
<name>A0A1I6CZK8_9FIRM</name>